<gene>
    <name evidence="1" type="ORF">S06H3_31580</name>
</gene>
<accession>X1MXJ7</accession>
<proteinExistence type="predicted"/>
<reference evidence="1" key="1">
    <citation type="journal article" date="2014" name="Front. Microbiol.">
        <title>High frequency of phylogenetically diverse reductive dehalogenase-homologous genes in deep subseafloor sedimentary metagenomes.</title>
        <authorList>
            <person name="Kawai M."/>
            <person name="Futagami T."/>
            <person name="Toyoda A."/>
            <person name="Takaki Y."/>
            <person name="Nishi S."/>
            <person name="Hori S."/>
            <person name="Arai W."/>
            <person name="Tsubouchi T."/>
            <person name="Morono Y."/>
            <person name="Uchiyama I."/>
            <person name="Ito T."/>
            <person name="Fujiyama A."/>
            <person name="Inagaki F."/>
            <person name="Takami H."/>
        </authorList>
    </citation>
    <scope>NUCLEOTIDE SEQUENCE</scope>
    <source>
        <strain evidence="1">Expedition CK06-06</strain>
    </source>
</reference>
<sequence>MSPKPKILLVASLAQASIDGLADYVAGADAGLLHISNLAAGAKTLEKVRRVVPDIPWGGWLTGIGGEGIKQMTKVGCDFVIFPAASTSLAILQGG</sequence>
<evidence type="ECO:0008006" key="2">
    <source>
        <dbReference type="Google" id="ProtNLM"/>
    </source>
</evidence>
<protein>
    <recommendedName>
        <fullName evidence="2">B12-binding domain-containing protein</fullName>
    </recommendedName>
</protein>
<organism evidence="1">
    <name type="scientific">marine sediment metagenome</name>
    <dbReference type="NCBI Taxonomy" id="412755"/>
    <lineage>
        <taxon>unclassified sequences</taxon>
        <taxon>metagenomes</taxon>
        <taxon>ecological metagenomes</taxon>
    </lineage>
</organism>
<comment type="caution">
    <text evidence="1">The sequence shown here is derived from an EMBL/GenBank/DDBJ whole genome shotgun (WGS) entry which is preliminary data.</text>
</comment>
<dbReference type="AlphaFoldDB" id="X1MXJ7"/>
<name>X1MXJ7_9ZZZZ</name>
<dbReference type="EMBL" id="BARV01018713">
    <property type="protein sequence ID" value="GAI22756.1"/>
    <property type="molecule type" value="Genomic_DNA"/>
</dbReference>
<evidence type="ECO:0000313" key="1">
    <source>
        <dbReference type="EMBL" id="GAI22756.1"/>
    </source>
</evidence>